<dbReference type="GeneID" id="303114908"/>
<dbReference type="HAMAP" id="MF_01469">
    <property type="entry name" value="RNase_M5"/>
    <property type="match status" value="1"/>
</dbReference>
<keyword evidence="10 11" id="KW-0694">RNA-binding</keyword>
<evidence type="ECO:0000256" key="7">
    <source>
        <dbReference type="ARBA" id="ARBA00022759"/>
    </source>
</evidence>
<dbReference type="GO" id="GO:0019843">
    <property type="term" value="F:rRNA binding"/>
    <property type="evidence" value="ECO:0007669"/>
    <property type="project" value="UniProtKB-KW"/>
</dbReference>
<evidence type="ECO:0000256" key="5">
    <source>
        <dbReference type="ARBA" id="ARBA00022723"/>
    </source>
</evidence>
<dbReference type="Proteomes" id="UP000474676">
    <property type="component" value="Unassembled WGS sequence"/>
</dbReference>
<comment type="catalytic activity">
    <reaction evidence="11">
        <text>Endonucleolytic cleavage of RNA, removing 21 and 42 nucleotides, respectively, from the 5'- and 3'-termini of a 5S-rRNA precursor.</text>
        <dbReference type="EC" id="3.1.26.8"/>
    </reaction>
</comment>
<comment type="similarity">
    <text evidence="11">Belongs to the ribonuclease M5 family.</text>
</comment>
<evidence type="ECO:0000256" key="11">
    <source>
        <dbReference type="HAMAP-Rule" id="MF_01469"/>
    </source>
</evidence>
<dbReference type="Gene3D" id="3.40.1360.10">
    <property type="match status" value="1"/>
</dbReference>
<evidence type="ECO:0000256" key="1">
    <source>
        <dbReference type="ARBA" id="ARBA00022490"/>
    </source>
</evidence>
<dbReference type="CDD" id="cd01027">
    <property type="entry name" value="TOPRIM_RNase_M5_like"/>
    <property type="match status" value="1"/>
</dbReference>
<dbReference type="AlphaFoldDB" id="A0A6L5Y772"/>
<dbReference type="RefSeq" id="WP_154574354.1">
    <property type="nucleotide sequence ID" value="NZ_VUMZ01000005.1"/>
</dbReference>
<dbReference type="InterPro" id="IPR004466">
    <property type="entry name" value="RNase_M5"/>
</dbReference>
<dbReference type="SUPFAM" id="SSF110455">
    <property type="entry name" value="Toprim domain"/>
    <property type="match status" value="1"/>
</dbReference>
<dbReference type="Pfam" id="PF13331">
    <property type="entry name" value="DUF4093"/>
    <property type="match status" value="1"/>
</dbReference>
<dbReference type="GO" id="GO:0043822">
    <property type="term" value="F:ribonuclease M5 activity"/>
    <property type="evidence" value="ECO:0007669"/>
    <property type="project" value="UniProtKB-UniRule"/>
</dbReference>
<evidence type="ECO:0000256" key="12">
    <source>
        <dbReference type="NCBIfam" id="TIGR00334"/>
    </source>
</evidence>
<keyword evidence="5" id="KW-0479">Metal-binding</keyword>
<keyword evidence="7 11" id="KW-0255">Endonuclease</keyword>
<evidence type="ECO:0000256" key="8">
    <source>
        <dbReference type="ARBA" id="ARBA00022801"/>
    </source>
</evidence>
<dbReference type="GO" id="GO:0006364">
    <property type="term" value="P:rRNA processing"/>
    <property type="evidence" value="ECO:0007669"/>
    <property type="project" value="UniProtKB-UniRule"/>
</dbReference>
<name>A0A6L5Y772_9FIRM</name>
<dbReference type="InterPro" id="IPR034141">
    <property type="entry name" value="TOPRIM_RNase_M5-like"/>
</dbReference>
<comment type="subcellular location">
    <subcellularLocation>
        <location evidence="11">Cytoplasm</location>
    </subcellularLocation>
</comment>
<evidence type="ECO:0000313" key="15">
    <source>
        <dbReference type="Proteomes" id="UP000474676"/>
    </source>
</evidence>
<evidence type="ECO:0000256" key="4">
    <source>
        <dbReference type="ARBA" id="ARBA00022722"/>
    </source>
</evidence>
<proteinExistence type="inferred from homology"/>
<dbReference type="NCBIfam" id="TIGR00334">
    <property type="entry name" value="5S_RNA_mat_M5"/>
    <property type="match status" value="1"/>
</dbReference>
<keyword evidence="3 11" id="KW-0698">rRNA processing</keyword>
<evidence type="ECO:0000259" key="13">
    <source>
        <dbReference type="PROSITE" id="PS50880"/>
    </source>
</evidence>
<keyword evidence="1 11" id="KW-0963">Cytoplasm</keyword>
<keyword evidence="4 11" id="KW-0540">Nuclease</keyword>
<feature type="domain" description="Toprim" evidence="13">
    <location>
        <begin position="6"/>
        <end position="92"/>
    </location>
</feature>
<dbReference type="PANTHER" id="PTHR39156">
    <property type="entry name" value="RIBONUCLEASE M5"/>
    <property type="match status" value="1"/>
</dbReference>
<dbReference type="PANTHER" id="PTHR39156:SF1">
    <property type="entry name" value="RIBONUCLEASE M5"/>
    <property type="match status" value="1"/>
</dbReference>
<dbReference type="GO" id="GO:0046872">
    <property type="term" value="F:metal ion binding"/>
    <property type="evidence" value="ECO:0007669"/>
    <property type="project" value="UniProtKB-KW"/>
</dbReference>
<gene>
    <name evidence="11 14" type="primary">rnmV</name>
    <name evidence="14" type="ORF">FYJ64_06180</name>
</gene>
<evidence type="ECO:0000256" key="3">
    <source>
        <dbReference type="ARBA" id="ARBA00022552"/>
    </source>
</evidence>
<keyword evidence="6 11" id="KW-0699">rRNA-binding</keyword>
<comment type="function">
    <text evidence="11">Required for correct processing of both the 5' and 3' ends of 5S rRNA precursor. Cleaves both sides of a double-stranded region yielding mature 5S rRNA in one step.</text>
</comment>
<evidence type="ECO:0000256" key="2">
    <source>
        <dbReference type="ARBA" id="ARBA00022517"/>
    </source>
</evidence>
<comment type="caution">
    <text evidence="14">The sequence shown here is derived from an EMBL/GenBank/DDBJ whole genome shotgun (WGS) entry which is preliminary data.</text>
</comment>
<keyword evidence="15" id="KW-1185">Reference proteome</keyword>
<keyword evidence="2 11" id="KW-0690">Ribosome biogenesis</keyword>
<dbReference type="EMBL" id="VUMZ01000005">
    <property type="protein sequence ID" value="MST51902.1"/>
    <property type="molecule type" value="Genomic_DNA"/>
</dbReference>
<evidence type="ECO:0000313" key="14">
    <source>
        <dbReference type="EMBL" id="MST51902.1"/>
    </source>
</evidence>
<dbReference type="SMART" id="SM00493">
    <property type="entry name" value="TOPRIM"/>
    <property type="match status" value="1"/>
</dbReference>
<dbReference type="InterPro" id="IPR025156">
    <property type="entry name" value="RNase_M5_C"/>
</dbReference>
<dbReference type="InterPro" id="IPR006171">
    <property type="entry name" value="TOPRIM_dom"/>
</dbReference>
<evidence type="ECO:0000256" key="9">
    <source>
        <dbReference type="ARBA" id="ARBA00022842"/>
    </source>
</evidence>
<dbReference type="PROSITE" id="PS50880">
    <property type="entry name" value="TOPRIM"/>
    <property type="match status" value="1"/>
</dbReference>
<keyword evidence="8 11" id="KW-0378">Hydrolase</keyword>
<organism evidence="14 15">
    <name type="scientific">Hornefia butyriciproducens</name>
    <dbReference type="NCBI Taxonomy" id="2652293"/>
    <lineage>
        <taxon>Bacteria</taxon>
        <taxon>Bacillati</taxon>
        <taxon>Bacillota</taxon>
        <taxon>Clostridia</taxon>
        <taxon>Peptostreptococcales</taxon>
        <taxon>Anaerovoracaceae</taxon>
        <taxon>Hornefia</taxon>
    </lineage>
</organism>
<evidence type="ECO:0000256" key="10">
    <source>
        <dbReference type="ARBA" id="ARBA00022884"/>
    </source>
</evidence>
<sequence>MKSKIREVIIVEGRDDTAAVLRAVDAQTIETHGFGMSDRMWEQIGTAARTRGIIIFTDPDRAGENIRRKVKERFPEAGEAFLPRDKALRGTNIGVENASPEAIREALARARCTKQDESEVFTMEDLEAAGLCGTEGSRLRREKVAAVLGIGYGNSRRMLSRLNGFGITRGEFYGAVRSICNPGDPE</sequence>
<evidence type="ECO:0000256" key="6">
    <source>
        <dbReference type="ARBA" id="ARBA00022730"/>
    </source>
</evidence>
<reference evidence="14 15" key="1">
    <citation type="submission" date="2019-08" db="EMBL/GenBank/DDBJ databases">
        <title>In-depth cultivation of the pig gut microbiome towards novel bacterial diversity and tailored functional studies.</title>
        <authorList>
            <person name="Wylensek D."/>
            <person name="Hitch T.C.A."/>
            <person name="Clavel T."/>
        </authorList>
    </citation>
    <scope>NUCLEOTIDE SEQUENCE [LARGE SCALE GENOMIC DNA]</scope>
    <source>
        <strain evidence="14 15">WCA-MUC-591-APC-3H</strain>
    </source>
</reference>
<dbReference type="GO" id="GO:0005737">
    <property type="term" value="C:cytoplasm"/>
    <property type="evidence" value="ECO:0007669"/>
    <property type="project" value="UniProtKB-SubCell"/>
</dbReference>
<protein>
    <recommendedName>
        <fullName evidence="11 12">Ribonuclease M5</fullName>
        <ecNumber evidence="11 12">3.1.26.8</ecNumber>
    </recommendedName>
    <alternativeName>
        <fullName evidence="11">RNase M5</fullName>
    </alternativeName>
    <alternativeName>
        <fullName evidence="11">Ribosomal RNA terminal maturase M5</fullName>
    </alternativeName>
</protein>
<accession>A0A6L5Y772</accession>
<dbReference type="Pfam" id="PF01751">
    <property type="entry name" value="Toprim"/>
    <property type="match status" value="1"/>
</dbReference>
<keyword evidence="9" id="KW-0460">Magnesium</keyword>
<dbReference type="EC" id="3.1.26.8" evidence="11 12"/>